<comment type="pathway">
    <text evidence="2">Amino-acid biosynthesis; L-tyrosine biosynthesis; (4-hydroxyphenyl)pyruvate from prephenate (NADP(+) route): step 1/1.</text>
</comment>
<dbReference type="InterPro" id="IPR046825">
    <property type="entry name" value="PDH_C"/>
</dbReference>
<dbReference type="PROSITE" id="PS51176">
    <property type="entry name" value="PDH_ADH"/>
    <property type="match status" value="1"/>
</dbReference>
<dbReference type="GO" id="GO:0008977">
    <property type="term" value="F:prephenate dehydrogenase (NAD+) activity"/>
    <property type="evidence" value="ECO:0007669"/>
    <property type="project" value="InterPro"/>
</dbReference>
<keyword evidence="2" id="KW-0057">Aromatic amino acid biosynthesis</keyword>
<evidence type="ECO:0000313" key="4">
    <source>
        <dbReference type="EMBL" id="EXJ91261.1"/>
    </source>
</evidence>
<comment type="caution">
    <text evidence="4">The sequence shown here is derived from an EMBL/GenBank/DDBJ whole genome shotgun (WGS) entry which is preliminary data.</text>
</comment>
<dbReference type="STRING" id="1182541.W9YPU0"/>
<dbReference type="PANTHER" id="PTHR21363:SF0">
    <property type="entry name" value="PREPHENATE DEHYDROGENASE [NADP(+)]"/>
    <property type="match status" value="1"/>
</dbReference>
<proteinExistence type="inferred from homology"/>
<evidence type="ECO:0000256" key="1">
    <source>
        <dbReference type="ARBA" id="ARBA00023002"/>
    </source>
</evidence>
<gene>
    <name evidence="4" type="ORF">A1O1_04371</name>
</gene>
<name>W9YPU0_9EURO</name>
<dbReference type="InterPro" id="IPR036291">
    <property type="entry name" value="NAD(P)-bd_dom_sf"/>
</dbReference>
<dbReference type="UniPathway" id="UPA00122">
    <property type="reaction ID" value="UER00962"/>
</dbReference>
<evidence type="ECO:0000313" key="5">
    <source>
        <dbReference type="Proteomes" id="UP000019484"/>
    </source>
</evidence>
<dbReference type="GO" id="GO:0006571">
    <property type="term" value="P:tyrosine biosynthetic process"/>
    <property type="evidence" value="ECO:0007669"/>
    <property type="project" value="UniProtKB-UniRule"/>
</dbReference>
<dbReference type="OrthoDB" id="5399569at2759"/>
<comment type="similarity">
    <text evidence="2">Belongs to the prephenate/arogenate dehydrogenase family.</text>
</comment>
<dbReference type="InterPro" id="IPR012385">
    <property type="entry name" value="Prephenate_DH_fun"/>
</dbReference>
<protein>
    <recommendedName>
        <fullName evidence="2">Prephenate dehydrogenase [NADP(+)]</fullName>
        <shortName evidence="2">PRDH</shortName>
        <ecNumber evidence="2">1.3.1.13</ecNumber>
    </recommendedName>
</protein>
<keyword evidence="2" id="KW-0028">Amino-acid biosynthesis</keyword>
<evidence type="ECO:0000256" key="2">
    <source>
        <dbReference type="PIRNR" id="PIRNR036510"/>
    </source>
</evidence>
<dbReference type="GeneID" id="19159254"/>
<dbReference type="GO" id="GO:0070403">
    <property type="term" value="F:NAD+ binding"/>
    <property type="evidence" value="ECO:0007669"/>
    <property type="project" value="TreeGrafter"/>
</dbReference>
<dbReference type="eggNOG" id="KOG2380">
    <property type="taxonomic scope" value="Eukaryota"/>
</dbReference>
<accession>W9YPU0</accession>
<dbReference type="SUPFAM" id="SSF51735">
    <property type="entry name" value="NAD(P)-binding Rossmann-fold domains"/>
    <property type="match status" value="1"/>
</dbReference>
<evidence type="ECO:0000259" key="3">
    <source>
        <dbReference type="PROSITE" id="PS51176"/>
    </source>
</evidence>
<dbReference type="Proteomes" id="UP000019484">
    <property type="component" value="Unassembled WGS sequence"/>
</dbReference>
<dbReference type="AlphaFoldDB" id="W9YPU0"/>
<keyword evidence="2" id="KW-0827">Tyrosine biosynthesis</keyword>
<dbReference type="SUPFAM" id="SSF48179">
    <property type="entry name" value="6-phosphogluconate dehydrogenase C-terminal domain-like"/>
    <property type="match status" value="2"/>
</dbReference>
<dbReference type="HOGENOM" id="CLU_031403_1_0_1"/>
<comment type="catalytic activity">
    <reaction evidence="2">
        <text>prephenate + NADP(+) = 3-(4-hydroxyphenyl)pyruvate + CO2 + NADPH</text>
        <dbReference type="Rhea" id="RHEA:21640"/>
        <dbReference type="ChEBI" id="CHEBI:16526"/>
        <dbReference type="ChEBI" id="CHEBI:29934"/>
        <dbReference type="ChEBI" id="CHEBI:36242"/>
        <dbReference type="ChEBI" id="CHEBI:57783"/>
        <dbReference type="ChEBI" id="CHEBI:58349"/>
        <dbReference type="EC" id="1.3.1.13"/>
    </reaction>
</comment>
<sequence length="416" mass="46934">MENIAVGIIGMGDMGRIVNACDRPDKFQTLQKEYENEKGINVLPNGHLVSRASDWIIYSVEAELIERVVAEYGPSTKVGAIVGGQTSCKAPELAAFDKYLPSDVEIVSCHSLHGPAVDPTGQPLVIIQHRASQKSVDLVVQILSCLNSKMVFLSGEKHDRITADTQAVTHAAFLSMGTAWAANQQFPWEINRYVGGIENVKINITLRIYANKWHVYAGLAILNPAAREQIRQYAQSVTELYKLMLGGHREEFAHRIKSAGAAVFSNETLNHNLLLGDEVLDRFSLSKRPKERQPNNHLSLLAIVDCWWKLGIVPYDHMICSTPLFRIWLGVTEYLFRNETLLEEVINTAIEDNTFRSDDLEFTFAARAWSECVSFGNFEAYRNRFENIQQFFAPRFPEAVRLGNEMIKEIMLKTKT</sequence>
<dbReference type="PANTHER" id="PTHR21363">
    <property type="entry name" value="PREPHENATE DEHYDROGENASE"/>
    <property type="match status" value="1"/>
</dbReference>
<dbReference type="EC" id="1.3.1.13" evidence="2"/>
<dbReference type="GO" id="GO:0004665">
    <property type="term" value="F:prephenate dehydrogenase (NADP+) activity"/>
    <property type="evidence" value="ECO:0007669"/>
    <property type="project" value="UniProtKB-UniRule"/>
</dbReference>
<dbReference type="EMBL" id="AMWN01000003">
    <property type="protein sequence ID" value="EXJ91261.1"/>
    <property type="molecule type" value="Genomic_DNA"/>
</dbReference>
<dbReference type="FunFam" id="1.10.3660.10:FF:000004">
    <property type="entry name" value="Prephenate dehydrogenase [NADP(+)]"/>
    <property type="match status" value="1"/>
</dbReference>
<keyword evidence="2" id="KW-0521">NADP</keyword>
<feature type="domain" description="Prephenate/arogenate dehydrogenase" evidence="3">
    <location>
        <begin position="4"/>
        <end position="274"/>
    </location>
</feature>
<organism evidence="4 5">
    <name type="scientific">Capronia coronata CBS 617.96</name>
    <dbReference type="NCBI Taxonomy" id="1182541"/>
    <lineage>
        <taxon>Eukaryota</taxon>
        <taxon>Fungi</taxon>
        <taxon>Dikarya</taxon>
        <taxon>Ascomycota</taxon>
        <taxon>Pezizomycotina</taxon>
        <taxon>Eurotiomycetes</taxon>
        <taxon>Chaetothyriomycetidae</taxon>
        <taxon>Chaetothyriales</taxon>
        <taxon>Herpotrichiellaceae</taxon>
        <taxon>Capronia</taxon>
    </lineage>
</organism>
<dbReference type="Pfam" id="PF20463">
    <property type="entry name" value="PDH_C"/>
    <property type="match status" value="1"/>
</dbReference>
<dbReference type="InterPro" id="IPR003099">
    <property type="entry name" value="Prephen_DH"/>
</dbReference>
<dbReference type="InterPro" id="IPR050812">
    <property type="entry name" value="Preph/Arog_dehydrog"/>
</dbReference>
<dbReference type="FunFam" id="1.10.3660.10:FF:000002">
    <property type="entry name" value="Prephenate dehydrogenase [NADP(+)]"/>
    <property type="match status" value="1"/>
</dbReference>
<dbReference type="RefSeq" id="XP_007723455.1">
    <property type="nucleotide sequence ID" value="XM_007725265.1"/>
</dbReference>
<dbReference type="Gene3D" id="1.10.3660.10">
    <property type="entry name" value="6-phosphogluconate dehydrogenase C-terminal like domain"/>
    <property type="match status" value="2"/>
</dbReference>
<dbReference type="PIRSF" id="PIRSF036510">
    <property type="entry name" value="PDH_fung"/>
    <property type="match status" value="1"/>
</dbReference>
<dbReference type="Gene3D" id="3.40.50.720">
    <property type="entry name" value="NAD(P)-binding Rossmann-like Domain"/>
    <property type="match status" value="1"/>
</dbReference>
<keyword evidence="5" id="KW-1185">Reference proteome</keyword>
<keyword evidence="1 2" id="KW-0560">Oxidoreductase</keyword>
<reference evidence="4 5" key="1">
    <citation type="submission" date="2013-03" db="EMBL/GenBank/DDBJ databases">
        <title>The Genome Sequence of Capronia coronata CBS 617.96.</title>
        <authorList>
            <consortium name="The Broad Institute Genomics Platform"/>
            <person name="Cuomo C."/>
            <person name="de Hoog S."/>
            <person name="Gorbushina A."/>
            <person name="Walker B."/>
            <person name="Young S.K."/>
            <person name="Zeng Q."/>
            <person name="Gargeya S."/>
            <person name="Fitzgerald M."/>
            <person name="Haas B."/>
            <person name="Abouelleil A."/>
            <person name="Allen A.W."/>
            <person name="Alvarado L."/>
            <person name="Arachchi H.M."/>
            <person name="Berlin A.M."/>
            <person name="Chapman S.B."/>
            <person name="Gainer-Dewar J."/>
            <person name="Goldberg J."/>
            <person name="Griggs A."/>
            <person name="Gujja S."/>
            <person name="Hansen M."/>
            <person name="Howarth C."/>
            <person name="Imamovic A."/>
            <person name="Ireland A."/>
            <person name="Larimer J."/>
            <person name="McCowan C."/>
            <person name="Murphy C."/>
            <person name="Pearson M."/>
            <person name="Poon T.W."/>
            <person name="Priest M."/>
            <person name="Roberts A."/>
            <person name="Saif S."/>
            <person name="Shea T."/>
            <person name="Sisk P."/>
            <person name="Sykes S."/>
            <person name="Wortman J."/>
            <person name="Nusbaum C."/>
            <person name="Birren B."/>
        </authorList>
    </citation>
    <scope>NUCLEOTIDE SEQUENCE [LARGE SCALE GENOMIC DNA]</scope>
    <source>
        <strain evidence="4 5">CBS 617.96</strain>
    </source>
</reference>
<dbReference type="InterPro" id="IPR008927">
    <property type="entry name" value="6-PGluconate_DH-like_C_sf"/>
</dbReference>